<accession>A0ABY2TS89</accession>
<dbReference type="SUPFAM" id="SSF52540">
    <property type="entry name" value="P-loop containing nucleoside triphosphate hydrolases"/>
    <property type="match status" value="1"/>
</dbReference>
<dbReference type="InterPro" id="IPR027417">
    <property type="entry name" value="P-loop_NTPase"/>
</dbReference>
<evidence type="ECO:0000313" key="2">
    <source>
        <dbReference type="EMBL" id="TKZ35634.1"/>
    </source>
</evidence>
<dbReference type="EMBL" id="SJDU01000073">
    <property type="protein sequence ID" value="TKZ35634.1"/>
    <property type="molecule type" value="Genomic_DNA"/>
</dbReference>
<dbReference type="GO" id="GO:0005524">
    <property type="term" value="F:ATP binding"/>
    <property type="evidence" value="ECO:0007669"/>
    <property type="project" value="UniProtKB-KW"/>
</dbReference>
<dbReference type="PANTHER" id="PTHR43581">
    <property type="entry name" value="ATP/GTP PHOSPHATASE"/>
    <property type="match status" value="1"/>
</dbReference>
<name>A0ABY2TS89_9SPIR</name>
<dbReference type="Gene3D" id="3.40.50.300">
    <property type="entry name" value="P-loop containing nucleotide triphosphate hydrolases"/>
    <property type="match status" value="1"/>
</dbReference>
<protein>
    <submittedName>
        <fullName evidence="2">ATP-binding protein</fullName>
    </submittedName>
</protein>
<dbReference type="Pfam" id="PF13304">
    <property type="entry name" value="AAA_21"/>
    <property type="match status" value="1"/>
</dbReference>
<dbReference type="PANTHER" id="PTHR43581:SF2">
    <property type="entry name" value="EXCINUCLEASE ATPASE SUBUNIT"/>
    <property type="match status" value="1"/>
</dbReference>
<dbReference type="InterPro" id="IPR051396">
    <property type="entry name" value="Bact_Antivir_Def_Nuclease"/>
</dbReference>
<gene>
    <name evidence="2" type="ORF">EZH24_04220</name>
</gene>
<sequence>MLIGNTINELFFEKNNDKKVSELRNDLIGKIQQSMHNVFEDLMLNNLGNPFKEGTFYFKKGIIDKFNYKNLSAGEKSAFDLILDLVLKIDYYNDGIFFIDEPEIHMHTSLQSKLIKELYNIIPDNSQLWITTHSIGIMRMAERILKENPNGVAILDFDSHDFDNYVIIKPTKLSKTVWEKFLSLALDDLSELIIPEYIILSEGSFSGNKRYNYDATIYNKIFNDKYPNILFISGGSSEDIRKEDYIPEKIIKNFSKSINVKKLLDRDDMTDEEVKVNEEKNIIVLSKRHIESYLLDDEIIKKFIDNNKPEKYTEIQSLIKNAITNSIDRGNPKDDIKSVRGEIYNILRKELCLTQCGNTADAFIINNLVPLITPDTEIYKVLEVDIIKKIIP</sequence>
<comment type="caution">
    <text evidence="2">The sequence shown here is derived from an EMBL/GenBank/DDBJ whole genome shotgun (WGS) entry which is preliminary data.</text>
</comment>
<feature type="domain" description="ATPase AAA-type core" evidence="1">
    <location>
        <begin position="23"/>
        <end position="138"/>
    </location>
</feature>
<evidence type="ECO:0000259" key="1">
    <source>
        <dbReference type="Pfam" id="PF13304"/>
    </source>
</evidence>
<evidence type="ECO:0000313" key="3">
    <source>
        <dbReference type="Proteomes" id="UP000310168"/>
    </source>
</evidence>
<reference evidence="2 3" key="1">
    <citation type="journal article" date="2019" name="Anaerobe">
        <title>Brachyspira catarrhinii sp. nov., an anaerobic intestinal spirochaete isolated from vervet monkeys may have been misidentified as Brachyspira aalborgi in previous studies.</title>
        <authorList>
            <person name="Phillips N.D."/>
            <person name="La T."/>
            <person name="Hampson D.J."/>
        </authorList>
    </citation>
    <scope>NUCLEOTIDE SEQUENCE [LARGE SCALE GENOMIC DNA]</scope>
    <source>
        <strain evidence="2 3">Z12</strain>
    </source>
</reference>
<dbReference type="InterPro" id="IPR003959">
    <property type="entry name" value="ATPase_AAA_core"/>
</dbReference>
<organism evidence="2 3">
    <name type="scientific">Brachyspira catarrhinii</name>
    <dbReference type="NCBI Taxonomy" id="2528966"/>
    <lineage>
        <taxon>Bacteria</taxon>
        <taxon>Pseudomonadati</taxon>
        <taxon>Spirochaetota</taxon>
        <taxon>Spirochaetia</taxon>
        <taxon>Brachyspirales</taxon>
        <taxon>Brachyspiraceae</taxon>
        <taxon>Brachyspira</taxon>
    </lineage>
</organism>
<keyword evidence="2" id="KW-0547">Nucleotide-binding</keyword>
<proteinExistence type="predicted"/>
<dbReference type="Proteomes" id="UP000310168">
    <property type="component" value="Unassembled WGS sequence"/>
</dbReference>
<keyword evidence="2" id="KW-0067">ATP-binding</keyword>
<keyword evidence="3" id="KW-1185">Reference proteome</keyword>